<evidence type="ECO:0000256" key="2">
    <source>
        <dbReference type="ARBA" id="ARBA00023012"/>
    </source>
</evidence>
<feature type="domain" description="Response regulatory" evidence="7">
    <location>
        <begin position="11"/>
        <end position="128"/>
    </location>
</feature>
<reference evidence="8" key="1">
    <citation type="submission" date="2023-05" db="EMBL/GenBank/DDBJ databases">
        <title>Anaerotaeda fermentans gen. nov., sp. nov., a novel anaerobic planctomycete of the new family within the order Sedimentisphaerales isolated from Taman Peninsula, Russia.</title>
        <authorList>
            <person name="Khomyakova M.A."/>
            <person name="Merkel A.Y."/>
            <person name="Slobodkin A.I."/>
        </authorList>
    </citation>
    <scope>NUCLEOTIDE SEQUENCE</scope>
    <source>
        <strain evidence="8">M17dextr</strain>
    </source>
</reference>
<evidence type="ECO:0000313" key="8">
    <source>
        <dbReference type="EMBL" id="MDI6451880.1"/>
    </source>
</evidence>
<keyword evidence="3" id="KW-0805">Transcription regulation</keyword>
<dbReference type="PANTHER" id="PTHR48111">
    <property type="entry name" value="REGULATOR OF RPOS"/>
    <property type="match status" value="1"/>
</dbReference>
<accession>A0AAW6U4V5</accession>
<evidence type="ECO:0000256" key="6">
    <source>
        <dbReference type="PROSITE-ProRule" id="PRU00169"/>
    </source>
</evidence>
<dbReference type="GO" id="GO:0000156">
    <property type="term" value="F:phosphorelay response regulator activity"/>
    <property type="evidence" value="ECO:0007669"/>
    <property type="project" value="TreeGrafter"/>
</dbReference>
<sequence length="143" mass="15357">MGKAGETHVSAVLVVEDDHVSGYLLKALLERSPLPVSTVEIVERLDEAIGALAKTAYDLALLDLNLPDSRGADTVTAVVNTCPDLAIVVVTGEYDEDQAVNMLALGAQDYLVKGQYSTNALIRTIRYALARKQAEWAARAACR</sequence>
<dbReference type="CDD" id="cd00156">
    <property type="entry name" value="REC"/>
    <property type="match status" value="1"/>
</dbReference>
<dbReference type="EMBL" id="JASCXX010000077">
    <property type="protein sequence ID" value="MDI6451880.1"/>
    <property type="molecule type" value="Genomic_DNA"/>
</dbReference>
<evidence type="ECO:0000256" key="4">
    <source>
        <dbReference type="ARBA" id="ARBA00023125"/>
    </source>
</evidence>
<dbReference type="GO" id="GO:0032993">
    <property type="term" value="C:protein-DNA complex"/>
    <property type="evidence" value="ECO:0007669"/>
    <property type="project" value="TreeGrafter"/>
</dbReference>
<keyword evidence="5" id="KW-0804">Transcription</keyword>
<comment type="caution">
    <text evidence="8">The sequence shown here is derived from an EMBL/GenBank/DDBJ whole genome shotgun (WGS) entry which is preliminary data.</text>
</comment>
<dbReference type="Pfam" id="PF00072">
    <property type="entry name" value="Response_reg"/>
    <property type="match status" value="1"/>
</dbReference>
<evidence type="ECO:0000313" key="9">
    <source>
        <dbReference type="Proteomes" id="UP001431776"/>
    </source>
</evidence>
<keyword evidence="1 6" id="KW-0597">Phosphoprotein</keyword>
<dbReference type="GO" id="GO:0005829">
    <property type="term" value="C:cytosol"/>
    <property type="evidence" value="ECO:0007669"/>
    <property type="project" value="TreeGrafter"/>
</dbReference>
<protein>
    <submittedName>
        <fullName evidence="8">Response regulator</fullName>
    </submittedName>
</protein>
<dbReference type="GO" id="GO:0000976">
    <property type="term" value="F:transcription cis-regulatory region binding"/>
    <property type="evidence" value="ECO:0007669"/>
    <property type="project" value="TreeGrafter"/>
</dbReference>
<dbReference type="InterPro" id="IPR039420">
    <property type="entry name" value="WalR-like"/>
</dbReference>
<evidence type="ECO:0000259" key="7">
    <source>
        <dbReference type="PROSITE" id="PS50110"/>
    </source>
</evidence>
<dbReference type="Proteomes" id="UP001431776">
    <property type="component" value="Unassembled WGS sequence"/>
</dbReference>
<feature type="modified residue" description="4-aspartylphosphate" evidence="6">
    <location>
        <position position="63"/>
    </location>
</feature>
<gene>
    <name evidence="8" type="ORF">QJ522_22670</name>
</gene>
<name>A0AAW6U4V5_9BACT</name>
<dbReference type="SUPFAM" id="SSF52172">
    <property type="entry name" value="CheY-like"/>
    <property type="match status" value="1"/>
</dbReference>
<keyword evidence="9" id="KW-1185">Reference proteome</keyword>
<evidence type="ECO:0000256" key="1">
    <source>
        <dbReference type="ARBA" id="ARBA00022553"/>
    </source>
</evidence>
<dbReference type="InterPro" id="IPR011006">
    <property type="entry name" value="CheY-like_superfamily"/>
</dbReference>
<proteinExistence type="predicted"/>
<keyword evidence="4" id="KW-0238">DNA-binding</keyword>
<dbReference type="InterPro" id="IPR001789">
    <property type="entry name" value="Sig_transdc_resp-reg_receiver"/>
</dbReference>
<dbReference type="GO" id="GO:0006355">
    <property type="term" value="P:regulation of DNA-templated transcription"/>
    <property type="evidence" value="ECO:0007669"/>
    <property type="project" value="TreeGrafter"/>
</dbReference>
<dbReference type="PROSITE" id="PS50110">
    <property type="entry name" value="RESPONSE_REGULATORY"/>
    <property type="match status" value="1"/>
</dbReference>
<organism evidence="8 9">
    <name type="scientific">Anaerobaca lacustris</name>
    <dbReference type="NCBI Taxonomy" id="3044600"/>
    <lineage>
        <taxon>Bacteria</taxon>
        <taxon>Pseudomonadati</taxon>
        <taxon>Planctomycetota</taxon>
        <taxon>Phycisphaerae</taxon>
        <taxon>Sedimentisphaerales</taxon>
        <taxon>Anaerobacaceae</taxon>
        <taxon>Anaerobaca</taxon>
    </lineage>
</organism>
<dbReference type="PANTHER" id="PTHR48111:SF1">
    <property type="entry name" value="TWO-COMPONENT RESPONSE REGULATOR ORR33"/>
    <property type="match status" value="1"/>
</dbReference>
<keyword evidence="2" id="KW-0902">Two-component regulatory system</keyword>
<evidence type="ECO:0000256" key="3">
    <source>
        <dbReference type="ARBA" id="ARBA00023015"/>
    </source>
</evidence>
<dbReference type="AlphaFoldDB" id="A0AAW6U4V5"/>
<evidence type="ECO:0000256" key="5">
    <source>
        <dbReference type="ARBA" id="ARBA00023163"/>
    </source>
</evidence>
<dbReference type="Gene3D" id="3.40.50.2300">
    <property type="match status" value="1"/>
</dbReference>
<dbReference type="SMART" id="SM00448">
    <property type="entry name" value="REC"/>
    <property type="match status" value="1"/>
</dbReference>